<dbReference type="InterPro" id="IPR035671">
    <property type="entry name" value="DsbD_gamma"/>
</dbReference>
<gene>
    <name evidence="9" type="ORF">AKJ31_00905</name>
</gene>
<dbReference type="Pfam" id="PF11412">
    <property type="entry name" value="DsbD_N"/>
    <property type="match status" value="1"/>
</dbReference>
<keyword evidence="4 6" id="KW-1133">Transmembrane helix</keyword>
<feature type="transmembrane region" description="Helical" evidence="6">
    <location>
        <begin position="498"/>
        <end position="517"/>
    </location>
</feature>
<dbReference type="SUPFAM" id="SSF52833">
    <property type="entry name" value="Thioredoxin-like"/>
    <property type="match status" value="1"/>
</dbReference>
<dbReference type="GO" id="GO:0016020">
    <property type="term" value="C:membrane"/>
    <property type="evidence" value="ECO:0007669"/>
    <property type="project" value="UniProtKB-SubCell"/>
</dbReference>
<dbReference type="PANTHER" id="PTHR32234">
    <property type="entry name" value="THIOL:DISULFIDE INTERCHANGE PROTEIN DSBD"/>
    <property type="match status" value="1"/>
</dbReference>
<reference evidence="10" key="1">
    <citation type="submission" date="2015-08" db="EMBL/GenBank/DDBJ databases">
        <title>Vibrio galatheae sp. nov., a novel member of the Vibrionaceae family isolated from the Solomon Islands.</title>
        <authorList>
            <person name="Giubergia S."/>
            <person name="Machado H."/>
            <person name="Mateiu R.V."/>
            <person name="Gram L."/>
        </authorList>
    </citation>
    <scope>NUCLEOTIDE SEQUENCE [LARGE SCALE GENOMIC DNA]</scope>
    <source>
        <strain evidence="10">DSM 19134</strain>
    </source>
</reference>
<feature type="transmembrane region" description="Helical" evidence="6">
    <location>
        <begin position="345"/>
        <end position="365"/>
    </location>
</feature>
<dbReference type="Pfam" id="PF13899">
    <property type="entry name" value="Thioredoxin_7"/>
    <property type="match status" value="1"/>
</dbReference>
<evidence type="ECO:0000256" key="6">
    <source>
        <dbReference type="SAM" id="Phobius"/>
    </source>
</evidence>
<evidence type="ECO:0000256" key="3">
    <source>
        <dbReference type="ARBA" id="ARBA00022748"/>
    </source>
</evidence>
<keyword evidence="2 6" id="KW-0812">Transmembrane</keyword>
<feature type="transmembrane region" description="Helical" evidence="6">
    <location>
        <begin position="299"/>
        <end position="324"/>
    </location>
</feature>
<evidence type="ECO:0000259" key="8">
    <source>
        <dbReference type="Pfam" id="PF11412"/>
    </source>
</evidence>
<dbReference type="GO" id="GO:0045454">
    <property type="term" value="P:cell redox homeostasis"/>
    <property type="evidence" value="ECO:0007669"/>
    <property type="project" value="TreeGrafter"/>
</dbReference>
<dbReference type="InterPro" id="IPR028250">
    <property type="entry name" value="DsbDN"/>
</dbReference>
<dbReference type="InterPro" id="IPR036249">
    <property type="entry name" value="Thioredoxin-like_sf"/>
</dbReference>
<evidence type="ECO:0000256" key="2">
    <source>
        <dbReference type="ARBA" id="ARBA00022692"/>
    </source>
</evidence>
<dbReference type="PATRIC" id="fig|171383.3.peg.186"/>
<comment type="subcellular location">
    <subcellularLocation>
        <location evidence="1">Membrane</location>
        <topology evidence="1">Multi-pass membrane protein</topology>
    </subcellularLocation>
</comment>
<sequence length="701" mass="76117">MNRILNIKLFKQLVGLITLALLIGFSSLSVATETGWMSNPQHPPVQTRFVITGQSNSAQPSVEGFLEVKLEEGWKTYWRNPGEGGVAPKIDWSGSSNLNDVQWHWPFPQRFDLLGISTLGYKDDVVIPMTLNLQDWQRPVELNAKLTLSSCDTVCVLTDYPFSLTFIPSQLAVSESDAYRYAQAISQVPKGTAQILASEATWDQQNKLLSVKLSKALPWQSPELVVDSFDSRGKEYSFTPLTTQLDNGAVSVTFRVSSWMNDIDLNQIPLQVSVKDEGLLAEVELQARAGVIEGYNSSILIMLGFAFIGGLILNIMPCVLPVLGMKLSSVVSAHGLKRGQVRRQFLSSSAGILCSFWLLAGFLWILKLTGSAVGWGIQFQSGWFIGLMVLVTGLFGANMLGLFHISLPARMTTWLAAKGDESQLGHFTQGMFATLLATPCSAPFLGTAVAFALAASSVELFVIFTALGLGMAFPWLLVSAFPRLATLLPKPGAWLNKVKSLFGIMMFGTSLWLLSLLSNHLPVFWVVVIALVALVLLLKAIKRVYGDKLFVLSGGFLMMALAGSLILGSMTTDKWVTPLPDDLVWRTLDQSAISTAVSAGKTVFVNVTADWCVTCQANKVGVILQDPVYSTLKLESVVAMQGDWTHPDSDVSRYLRENGRFGVPFNIVYGPAAPEGIPLPVILNDKAVIQAINAASGGAGS</sequence>
<dbReference type="PANTHER" id="PTHR32234:SF3">
    <property type="entry name" value="SUPPRESSION OF COPPER SENSITIVITY PROTEIN"/>
    <property type="match status" value="1"/>
</dbReference>
<organism evidence="9 10">
    <name type="scientific">Vibrio hepatarius</name>
    <dbReference type="NCBI Taxonomy" id="171383"/>
    <lineage>
        <taxon>Bacteria</taxon>
        <taxon>Pseudomonadati</taxon>
        <taxon>Pseudomonadota</taxon>
        <taxon>Gammaproteobacteria</taxon>
        <taxon>Vibrionales</taxon>
        <taxon>Vibrionaceae</taxon>
        <taxon>Vibrio</taxon>
        <taxon>Vibrio oreintalis group</taxon>
    </lineage>
</organism>
<evidence type="ECO:0000256" key="4">
    <source>
        <dbReference type="ARBA" id="ARBA00022989"/>
    </source>
</evidence>
<dbReference type="GO" id="GO:0015035">
    <property type="term" value="F:protein-disulfide reductase activity"/>
    <property type="evidence" value="ECO:0007669"/>
    <property type="project" value="TreeGrafter"/>
</dbReference>
<evidence type="ECO:0000313" key="9">
    <source>
        <dbReference type="EMBL" id="KOO08956.1"/>
    </source>
</evidence>
<accession>A0A0M0I3S7</accession>
<evidence type="ECO:0000259" key="7">
    <source>
        <dbReference type="Pfam" id="PF02683"/>
    </source>
</evidence>
<dbReference type="GO" id="GO:0017004">
    <property type="term" value="P:cytochrome complex assembly"/>
    <property type="evidence" value="ECO:0007669"/>
    <property type="project" value="UniProtKB-KW"/>
</dbReference>
<dbReference type="Pfam" id="PF02683">
    <property type="entry name" value="DsbD_TM"/>
    <property type="match status" value="1"/>
</dbReference>
<dbReference type="CDD" id="cd02953">
    <property type="entry name" value="DsbDgamma"/>
    <property type="match status" value="1"/>
</dbReference>
<feature type="domain" description="Thiol:disulfide interchange protein DsbD N-terminal" evidence="8">
    <location>
        <begin position="59"/>
        <end position="164"/>
    </location>
</feature>
<dbReference type="STRING" id="171383.AKJ31_00905"/>
<feature type="transmembrane region" description="Helical" evidence="6">
    <location>
        <begin position="460"/>
        <end position="478"/>
    </location>
</feature>
<evidence type="ECO:0000256" key="5">
    <source>
        <dbReference type="ARBA" id="ARBA00023136"/>
    </source>
</evidence>
<proteinExistence type="predicted"/>
<comment type="caution">
    <text evidence="9">The sequence shown here is derived from an EMBL/GenBank/DDBJ whole genome shotgun (WGS) entry which is preliminary data.</text>
</comment>
<feature type="transmembrane region" description="Helical" evidence="6">
    <location>
        <begin position="430"/>
        <end position="454"/>
    </location>
</feature>
<feature type="transmembrane region" description="Helical" evidence="6">
    <location>
        <begin position="549"/>
        <end position="570"/>
    </location>
</feature>
<keyword evidence="3" id="KW-0201">Cytochrome c-type biogenesis</keyword>
<name>A0A0M0I3S7_9VIBR</name>
<evidence type="ECO:0000313" key="10">
    <source>
        <dbReference type="Proteomes" id="UP000037530"/>
    </source>
</evidence>
<dbReference type="Gene3D" id="3.40.30.10">
    <property type="entry name" value="Glutaredoxin"/>
    <property type="match status" value="1"/>
</dbReference>
<dbReference type="AlphaFoldDB" id="A0A0M0I3S7"/>
<dbReference type="OrthoDB" id="9811036at2"/>
<dbReference type="RefSeq" id="WP_053407208.1">
    <property type="nucleotide sequence ID" value="NZ_DAIPHI010000006.1"/>
</dbReference>
<feature type="transmembrane region" description="Helical" evidence="6">
    <location>
        <begin position="523"/>
        <end position="542"/>
    </location>
</feature>
<keyword evidence="10" id="KW-1185">Reference proteome</keyword>
<dbReference type="InterPro" id="IPR003834">
    <property type="entry name" value="Cyt_c_assmbl_TM_dom"/>
</dbReference>
<dbReference type="Proteomes" id="UP000037530">
    <property type="component" value="Unassembled WGS sequence"/>
</dbReference>
<protein>
    <submittedName>
        <fullName evidence="9">Cytochrome C biogenesis protein</fullName>
    </submittedName>
</protein>
<keyword evidence="5 6" id="KW-0472">Membrane</keyword>
<feature type="transmembrane region" description="Helical" evidence="6">
    <location>
        <begin position="385"/>
        <end position="409"/>
    </location>
</feature>
<evidence type="ECO:0000256" key="1">
    <source>
        <dbReference type="ARBA" id="ARBA00004141"/>
    </source>
</evidence>
<feature type="domain" description="Cytochrome C biogenesis protein transmembrane" evidence="7">
    <location>
        <begin position="301"/>
        <end position="515"/>
    </location>
</feature>
<dbReference type="EMBL" id="LHPI01000001">
    <property type="protein sequence ID" value="KOO08956.1"/>
    <property type="molecule type" value="Genomic_DNA"/>
</dbReference>